<organism evidence="1">
    <name type="scientific">uncultured Caudovirales phage</name>
    <dbReference type="NCBI Taxonomy" id="2100421"/>
    <lineage>
        <taxon>Viruses</taxon>
        <taxon>Duplodnaviria</taxon>
        <taxon>Heunggongvirae</taxon>
        <taxon>Uroviricota</taxon>
        <taxon>Caudoviricetes</taxon>
        <taxon>Peduoviridae</taxon>
        <taxon>Maltschvirus</taxon>
        <taxon>Maltschvirus maltsch</taxon>
    </lineage>
</organism>
<sequence length="132" mass="14453">MNALAKQPDAPAAPVALTDSNAMMAIIERAARDPNIDIDKMERLMAMKERMDASRAKSAFDSALAEMQPKLPVVHKNGKIITTFVYPPISIRSCDWQAHFDGDEPNDEGQMLVGIGATEQEAINDLLDAVEE</sequence>
<reference evidence="1" key="1">
    <citation type="submission" date="2020-05" db="EMBL/GenBank/DDBJ databases">
        <authorList>
            <person name="Chiriac C."/>
            <person name="Salcher M."/>
            <person name="Ghai R."/>
            <person name="Kavagutti S V."/>
        </authorList>
    </citation>
    <scope>NUCLEOTIDE SEQUENCE</scope>
</reference>
<accession>A0A6J5RZX2</accession>
<evidence type="ECO:0000313" key="2">
    <source>
        <dbReference type="EMBL" id="CAB4220665.1"/>
    </source>
</evidence>
<protein>
    <submittedName>
        <fullName evidence="1">Uncharacterized protein</fullName>
    </submittedName>
</protein>
<proteinExistence type="predicted"/>
<gene>
    <name evidence="1" type="ORF">UFOVP1376_50</name>
    <name evidence="2" type="ORF">UFOVP1623_13</name>
</gene>
<evidence type="ECO:0000313" key="1">
    <source>
        <dbReference type="EMBL" id="CAB4202915.1"/>
    </source>
</evidence>
<name>A0A6J5RZX2_9CAUD</name>
<dbReference type="EMBL" id="LR797312">
    <property type="protein sequence ID" value="CAB4202915.1"/>
    <property type="molecule type" value="Genomic_DNA"/>
</dbReference>
<dbReference type="EMBL" id="LR797491">
    <property type="protein sequence ID" value="CAB4220665.1"/>
    <property type="molecule type" value="Genomic_DNA"/>
</dbReference>